<dbReference type="STRING" id="631362.Thi970DRAFT_00136"/>
<dbReference type="EMBL" id="JH603163">
    <property type="protein sequence ID" value="EIC23999.1"/>
    <property type="molecule type" value="Genomic_DNA"/>
</dbReference>
<reference evidence="2" key="1">
    <citation type="submission" date="2011-06" db="EMBL/GenBank/DDBJ databases">
        <authorList>
            <consortium name="US DOE Joint Genome Institute (JGI-PGF)"/>
            <person name="Lucas S."/>
            <person name="Han J."/>
            <person name="Lapidus A."/>
            <person name="Cheng J.-F."/>
            <person name="Goodwin L."/>
            <person name="Pitluck S."/>
            <person name="Peters L."/>
            <person name="Land M.L."/>
            <person name="Hauser L."/>
            <person name="Vogl K."/>
            <person name="Liu Z."/>
            <person name="Overmann J."/>
            <person name="Frigaard N.-U."/>
            <person name="Bryant D.A."/>
            <person name="Woyke T.J."/>
        </authorList>
    </citation>
    <scope>NUCLEOTIDE SEQUENCE [LARGE SCALE GENOMIC DNA]</scope>
    <source>
        <strain evidence="2">970</strain>
    </source>
</reference>
<evidence type="ECO:0000313" key="2">
    <source>
        <dbReference type="Proteomes" id="UP000002964"/>
    </source>
</evidence>
<dbReference type="Proteomes" id="UP000002964">
    <property type="component" value="Unassembled WGS sequence"/>
</dbReference>
<gene>
    <name evidence="1" type="ORF">Thi970DRAFT_00136</name>
</gene>
<protein>
    <submittedName>
        <fullName evidence="1">Uncharacterized protein</fullName>
    </submittedName>
</protein>
<dbReference type="HOGENOM" id="CLU_2829956_0_0_6"/>
<accession>H8YVQ9</accession>
<reference evidence="1 2" key="2">
    <citation type="submission" date="2011-11" db="EMBL/GenBank/DDBJ databases">
        <authorList>
            <consortium name="US DOE Joint Genome Institute"/>
            <person name="Lucas S."/>
            <person name="Han J."/>
            <person name="Lapidus A."/>
            <person name="Cheng J.-F."/>
            <person name="Goodwin L."/>
            <person name="Pitluck S."/>
            <person name="Peters L."/>
            <person name="Ovchinnikova G."/>
            <person name="Zhang X."/>
            <person name="Detter J.C."/>
            <person name="Han C."/>
            <person name="Tapia R."/>
            <person name="Land M."/>
            <person name="Hauser L."/>
            <person name="Kyrpides N."/>
            <person name="Ivanova N."/>
            <person name="Pagani I."/>
            <person name="Vogl K."/>
            <person name="Liu Z."/>
            <person name="Overmann J."/>
            <person name="Frigaard N.-U."/>
            <person name="Bryant D."/>
            <person name="Woyke T."/>
        </authorList>
    </citation>
    <scope>NUCLEOTIDE SEQUENCE [LARGE SCALE GENOMIC DNA]</scope>
    <source>
        <strain evidence="1 2">970</strain>
    </source>
</reference>
<proteinExistence type="predicted"/>
<dbReference type="AlphaFoldDB" id="H8YVQ9"/>
<organism evidence="1 2">
    <name type="scientific">Thiorhodovibrio frisius</name>
    <dbReference type="NCBI Taxonomy" id="631362"/>
    <lineage>
        <taxon>Bacteria</taxon>
        <taxon>Pseudomonadati</taxon>
        <taxon>Pseudomonadota</taxon>
        <taxon>Gammaproteobacteria</taxon>
        <taxon>Chromatiales</taxon>
        <taxon>Chromatiaceae</taxon>
        <taxon>Thiorhodovibrio</taxon>
    </lineage>
</organism>
<sequence length="66" mass="7453">MLQSMGEQIDREYLDELTDMALDVKIPRLGGAGKMKTVTVAFRQNLACTTSGDTHMMRRQLPPMPR</sequence>
<evidence type="ECO:0000313" key="1">
    <source>
        <dbReference type="EMBL" id="EIC23999.1"/>
    </source>
</evidence>
<keyword evidence="2" id="KW-1185">Reference proteome</keyword>
<name>H8YVQ9_9GAMM</name>